<evidence type="ECO:0000313" key="2">
    <source>
        <dbReference type="Proteomes" id="UP000569329"/>
    </source>
</evidence>
<organism evidence="1 2">
    <name type="scientific">Halosaccharopolyspora lacisalsi</name>
    <dbReference type="NCBI Taxonomy" id="1000566"/>
    <lineage>
        <taxon>Bacteria</taxon>
        <taxon>Bacillati</taxon>
        <taxon>Actinomycetota</taxon>
        <taxon>Actinomycetes</taxon>
        <taxon>Pseudonocardiales</taxon>
        <taxon>Pseudonocardiaceae</taxon>
        <taxon>Halosaccharopolyspora</taxon>
    </lineage>
</organism>
<protein>
    <submittedName>
        <fullName evidence="1">Uncharacterized protein</fullName>
    </submittedName>
</protein>
<dbReference type="EMBL" id="JACGWZ010000007">
    <property type="protein sequence ID" value="MBA8827164.1"/>
    <property type="molecule type" value="Genomic_DNA"/>
</dbReference>
<dbReference type="Proteomes" id="UP000569329">
    <property type="component" value="Unassembled WGS sequence"/>
</dbReference>
<evidence type="ECO:0000313" key="1">
    <source>
        <dbReference type="EMBL" id="MBA8827164.1"/>
    </source>
</evidence>
<comment type="caution">
    <text evidence="1">The sequence shown here is derived from an EMBL/GenBank/DDBJ whole genome shotgun (WGS) entry which is preliminary data.</text>
</comment>
<keyword evidence="2" id="KW-1185">Reference proteome</keyword>
<gene>
    <name evidence="1" type="ORF">FHX42_004548</name>
</gene>
<sequence length="76" mass="8181">MMPGRRVGLLTLPPDDFVHVFTNSYGGIVLSDFVVETIGAEWMTASPNGGDATVARSETYSAWSVESSVRLESSVE</sequence>
<proteinExistence type="predicted"/>
<name>A0A839E080_9PSEU</name>
<reference evidence="1 2" key="1">
    <citation type="submission" date="2020-07" db="EMBL/GenBank/DDBJ databases">
        <title>Sequencing the genomes of 1000 actinobacteria strains.</title>
        <authorList>
            <person name="Klenk H.-P."/>
        </authorList>
    </citation>
    <scope>NUCLEOTIDE SEQUENCE [LARGE SCALE GENOMIC DNA]</scope>
    <source>
        <strain evidence="1 2">DSM 45975</strain>
    </source>
</reference>
<accession>A0A839E080</accession>
<dbReference type="AlphaFoldDB" id="A0A839E080"/>